<protein>
    <submittedName>
        <fullName evidence="2">Uncharacterized protein</fullName>
    </submittedName>
</protein>
<dbReference type="EMBL" id="JAVHJO010000013">
    <property type="protein sequence ID" value="KAK6530176.1"/>
    <property type="molecule type" value="Genomic_DNA"/>
</dbReference>
<dbReference type="AlphaFoldDB" id="A0AAV9WYF3"/>
<reference evidence="2 3" key="1">
    <citation type="submission" date="2019-10" db="EMBL/GenBank/DDBJ databases">
        <authorList>
            <person name="Palmer J.M."/>
        </authorList>
    </citation>
    <scope>NUCLEOTIDE SEQUENCE [LARGE SCALE GENOMIC DNA]</scope>
    <source>
        <strain evidence="2 3">TWF694</strain>
    </source>
</reference>
<dbReference type="Proteomes" id="UP001365542">
    <property type="component" value="Unassembled WGS sequence"/>
</dbReference>
<gene>
    <name evidence="2" type="ORF">TWF694_003543</name>
</gene>
<comment type="caution">
    <text evidence="2">The sequence shown here is derived from an EMBL/GenBank/DDBJ whole genome shotgun (WGS) entry which is preliminary data.</text>
</comment>
<proteinExistence type="predicted"/>
<evidence type="ECO:0000313" key="2">
    <source>
        <dbReference type="EMBL" id="KAK6530176.1"/>
    </source>
</evidence>
<keyword evidence="3" id="KW-1185">Reference proteome</keyword>
<accession>A0AAV9WYF3</accession>
<evidence type="ECO:0000313" key="3">
    <source>
        <dbReference type="Proteomes" id="UP001365542"/>
    </source>
</evidence>
<feature type="compositionally biased region" description="Low complexity" evidence="1">
    <location>
        <begin position="9"/>
        <end position="26"/>
    </location>
</feature>
<sequence length="95" mass="9919">MLPPKKPTKATTTAPKAVATTTKTTAGGNVNTGITTAVPASAGSTILPSAKVISGVFDGGMVKNDRNPKYVKSKLKRARPMLCSSLKQVLRSKMF</sequence>
<evidence type="ECO:0000256" key="1">
    <source>
        <dbReference type="SAM" id="MobiDB-lite"/>
    </source>
</evidence>
<feature type="region of interest" description="Disordered" evidence="1">
    <location>
        <begin position="1"/>
        <end position="30"/>
    </location>
</feature>
<organism evidence="2 3">
    <name type="scientific">Orbilia ellipsospora</name>
    <dbReference type="NCBI Taxonomy" id="2528407"/>
    <lineage>
        <taxon>Eukaryota</taxon>
        <taxon>Fungi</taxon>
        <taxon>Dikarya</taxon>
        <taxon>Ascomycota</taxon>
        <taxon>Pezizomycotina</taxon>
        <taxon>Orbiliomycetes</taxon>
        <taxon>Orbiliales</taxon>
        <taxon>Orbiliaceae</taxon>
        <taxon>Orbilia</taxon>
    </lineage>
</organism>
<name>A0AAV9WYF3_9PEZI</name>